<dbReference type="Gene3D" id="3.40.50.150">
    <property type="entry name" value="Vaccinia Virus protein VP39"/>
    <property type="match status" value="1"/>
</dbReference>
<dbReference type="NCBIfam" id="TIGR00095">
    <property type="entry name" value="16S rRNA (guanine(966)-N(2))-methyltransferase RsmD"/>
    <property type="match status" value="1"/>
</dbReference>
<dbReference type="CDD" id="cd02440">
    <property type="entry name" value="AdoMet_MTases"/>
    <property type="match status" value="1"/>
</dbReference>
<gene>
    <name evidence="3" type="primary">rsmD</name>
    <name evidence="3" type="ORF">JVW63_03990</name>
</gene>
<keyword evidence="1 3" id="KW-0489">Methyltransferase</keyword>
<dbReference type="GO" id="GO:0052913">
    <property type="term" value="F:16S rRNA (guanine(966)-N(2))-methyltransferase activity"/>
    <property type="evidence" value="ECO:0007669"/>
    <property type="project" value="UniProtKB-EC"/>
</dbReference>
<sequence>MPRIIGGTAKGMTIKVPKSARPTPDMVREAIFSSLQHRGYLDDTDVLDLFAGSGAFGLEAASRGARSVTAIDANREASTIIERNAASCALQVRVIQARAESFLASSAAQFDVIFLDPPYAMTDEEMAPVLALSAPRLVDDGLLIVERDKHAGEPPWPADIVGDGQRSWGDTVVWYALHGEYARSLRS</sequence>
<dbReference type="PROSITE" id="PS00092">
    <property type="entry name" value="N6_MTASE"/>
    <property type="match status" value="1"/>
</dbReference>
<dbReference type="PIRSF" id="PIRSF004553">
    <property type="entry name" value="CHP00095"/>
    <property type="match status" value="1"/>
</dbReference>
<evidence type="ECO:0000313" key="3">
    <source>
        <dbReference type="EMBL" id="MBM9432862.1"/>
    </source>
</evidence>
<reference evidence="4" key="1">
    <citation type="submission" date="2021-02" db="EMBL/GenBank/DDBJ databases">
        <title>Leucobacter sp. CX169.</title>
        <authorList>
            <person name="Cheng Y."/>
        </authorList>
    </citation>
    <scope>NUCLEOTIDE SEQUENCE [LARGE SCALE GENOMIC DNA]</scope>
    <source>
        <strain evidence="4">JY899</strain>
    </source>
</reference>
<dbReference type="PANTHER" id="PTHR43542">
    <property type="entry name" value="METHYLTRANSFERASE"/>
    <property type="match status" value="1"/>
</dbReference>
<dbReference type="InterPro" id="IPR002052">
    <property type="entry name" value="DNA_methylase_N6_adenine_CS"/>
</dbReference>
<dbReference type="Proteomes" id="UP000705983">
    <property type="component" value="Unassembled WGS sequence"/>
</dbReference>
<dbReference type="RefSeq" id="WP_182169982.1">
    <property type="nucleotide sequence ID" value="NZ_CP059676.1"/>
</dbReference>
<dbReference type="Pfam" id="PF03602">
    <property type="entry name" value="Cons_hypoth95"/>
    <property type="match status" value="1"/>
</dbReference>
<organism evidence="3 4">
    <name type="scientific">Flaviflexus equikiangi</name>
    <dbReference type="NCBI Taxonomy" id="2758573"/>
    <lineage>
        <taxon>Bacteria</taxon>
        <taxon>Bacillati</taxon>
        <taxon>Actinomycetota</taxon>
        <taxon>Actinomycetes</taxon>
        <taxon>Actinomycetales</taxon>
        <taxon>Actinomycetaceae</taxon>
        <taxon>Flaviflexus</taxon>
    </lineage>
</organism>
<name>A0ABS2TEW3_9ACTO</name>
<evidence type="ECO:0000256" key="2">
    <source>
        <dbReference type="ARBA" id="ARBA00022679"/>
    </source>
</evidence>
<dbReference type="EC" id="2.1.1.171" evidence="3"/>
<comment type="caution">
    <text evidence="3">The sequence shown here is derived from an EMBL/GenBank/DDBJ whole genome shotgun (WGS) entry which is preliminary data.</text>
</comment>
<dbReference type="InterPro" id="IPR004398">
    <property type="entry name" value="RNA_MeTrfase_RsmD"/>
</dbReference>
<dbReference type="EMBL" id="JAFFJS010000002">
    <property type="protein sequence ID" value="MBM9432862.1"/>
    <property type="molecule type" value="Genomic_DNA"/>
</dbReference>
<dbReference type="InterPro" id="IPR029063">
    <property type="entry name" value="SAM-dependent_MTases_sf"/>
</dbReference>
<evidence type="ECO:0000313" key="4">
    <source>
        <dbReference type="Proteomes" id="UP000705983"/>
    </source>
</evidence>
<accession>A0ABS2TEW3</accession>
<keyword evidence="4" id="KW-1185">Reference proteome</keyword>
<dbReference type="PANTHER" id="PTHR43542:SF1">
    <property type="entry name" value="METHYLTRANSFERASE"/>
    <property type="match status" value="1"/>
</dbReference>
<keyword evidence="2 3" id="KW-0808">Transferase</keyword>
<protein>
    <submittedName>
        <fullName evidence="3">16S rRNA (Guanine(966)-N(2))-methyltransferase RsmD</fullName>
        <ecNumber evidence="3">2.1.1.171</ecNumber>
    </submittedName>
</protein>
<dbReference type="SUPFAM" id="SSF53335">
    <property type="entry name" value="S-adenosyl-L-methionine-dependent methyltransferases"/>
    <property type="match status" value="1"/>
</dbReference>
<proteinExistence type="predicted"/>
<evidence type="ECO:0000256" key="1">
    <source>
        <dbReference type="ARBA" id="ARBA00022603"/>
    </source>
</evidence>